<dbReference type="PROSITE" id="PS50889">
    <property type="entry name" value="S4"/>
    <property type="match status" value="1"/>
</dbReference>
<evidence type="ECO:0000313" key="7">
    <source>
        <dbReference type="Proteomes" id="UP000297613"/>
    </source>
</evidence>
<sequence length="359" mass="40332">MIDNPDVSSSSERDSEILQIAISKEESGTRLDHFLSKKFTYHSRTAWQKEISEGRILVSGKKVKPGVLIREGDIVVYQPVEKEEPPVRTDYTILFEDDWIVAVNKPGDLPVHPAGVYRKGNLLTLLNESGRFGTLLTIHRLDRETSGAVLFAKNSGVASSLSSLFSSGNIQKFYISKVYGDFPARKTAYGVLKPDSSSKIRKKRAFVELPWNRNVFSKKKNVVLENSSLEPNEEICLTYFQKIESDRSVHSSAVDKTKPPLPNDGSTKPTHSLVLCRPVTGRMHQIRATLYGLGFPLWGDKLYGKDEDTFLDFIDGKNPDLIARLGMERQALHAYAVRFVHPITKKKLKIVAPLPEDFS</sequence>
<organism evidence="6 7">
    <name type="scientific">Leptospira yasudae</name>
    <dbReference type="NCBI Taxonomy" id="2202201"/>
    <lineage>
        <taxon>Bacteria</taxon>
        <taxon>Pseudomonadati</taxon>
        <taxon>Spirochaetota</taxon>
        <taxon>Spirochaetia</taxon>
        <taxon>Leptospirales</taxon>
        <taxon>Leptospiraceae</taxon>
        <taxon>Leptospira</taxon>
    </lineage>
</organism>
<comment type="similarity">
    <text evidence="1">Belongs to the pseudouridine synthase RluA family.</text>
</comment>
<evidence type="ECO:0000256" key="2">
    <source>
        <dbReference type="ARBA" id="ARBA00023235"/>
    </source>
</evidence>
<dbReference type="GO" id="GO:0120159">
    <property type="term" value="F:rRNA pseudouridine synthase activity"/>
    <property type="evidence" value="ECO:0007669"/>
    <property type="project" value="UniProtKB-ARBA"/>
</dbReference>
<feature type="region of interest" description="Disordered" evidence="4">
    <location>
        <begin position="250"/>
        <end position="269"/>
    </location>
</feature>
<evidence type="ECO:0000256" key="4">
    <source>
        <dbReference type="SAM" id="MobiDB-lite"/>
    </source>
</evidence>
<reference evidence="6 7" key="1">
    <citation type="journal article" date="2019" name="PLoS Negl. Trop. Dis.">
        <title>Revisiting the worldwide diversity of Leptospira species in the environment.</title>
        <authorList>
            <person name="Vincent A.T."/>
            <person name="Schiettekatte O."/>
            <person name="Bourhy P."/>
            <person name="Veyrier F.J."/>
            <person name="Picardeau M."/>
        </authorList>
    </citation>
    <scope>NUCLEOTIDE SEQUENCE [LARGE SCALE GENOMIC DNA]</scope>
    <source>
        <strain evidence="6 7">201702445</strain>
    </source>
</reference>
<dbReference type="InterPro" id="IPR002942">
    <property type="entry name" value="S4_RNA-bd"/>
</dbReference>
<keyword evidence="2" id="KW-0413">Isomerase</keyword>
<proteinExistence type="inferred from homology"/>
<accession>A0A6N4QGQ0</accession>
<dbReference type="PROSITE" id="PS01129">
    <property type="entry name" value="PSI_RLU"/>
    <property type="match status" value="1"/>
</dbReference>
<gene>
    <name evidence="6" type="ORF">EHQ83_12910</name>
</gene>
<dbReference type="PANTHER" id="PTHR21600:SF44">
    <property type="entry name" value="RIBOSOMAL LARGE SUBUNIT PSEUDOURIDINE SYNTHASE D"/>
    <property type="match status" value="1"/>
</dbReference>
<dbReference type="Gene3D" id="3.10.290.10">
    <property type="entry name" value="RNA-binding S4 domain"/>
    <property type="match status" value="1"/>
</dbReference>
<feature type="domain" description="RNA-binding S4" evidence="5">
    <location>
        <begin position="29"/>
        <end position="92"/>
    </location>
</feature>
<dbReference type="InterPro" id="IPR036986">
    <property type="entry name" value="S4_RNA-bd_sf"/>
</dbReference>
<dbReference type="EMBL" id="RQGM01000052">
    <property type="protein sequence ID" value="TGL82839.1"/>
    <property type="molecule type" value="Genomic_DNA"/>
</dbReference>
<dbReference type="PANTHER" id="PTHR21600">
    <property type="entry name" value="MITOCHONDRIAL RNA PSEUDOURIDINE SYNTHASE"/>
    <property type="match status" value="1"/>
</dbReference>
<evidence type="ECO:0000256" key="1">
    <source>
        <dbReference type="ARBA" id="ARBA00010876"/>
    </source>
</evidence>
<evidence type="ECO:0000256" key="3">
    <source>
        <dbReference type="PROSITE-ProRule" id="PRU00182"/>
    </source>
</evidence>
<dbReference type="AlphaFoldDB" id="A0A6N4QGQ0"/>
<protein>
    <submittedName>
        <fullName evidence="6">RluA family pseudouridine synthase</fullName>
    </submittedName>
</protein>
<comment type="caution">
    <text evidence="6">The sequence shown here is derived from an EMBL/GenBank/DDBJ whole genome shotgun (WGS) entry which is preliminary data.</text>
</comment>
<dbReference type="SMART" id="SM00363">
    <property type="entry name" value="S4"/>
    <property type="match status" value="1"/>
</dbReference>
<dbReference type="SUPFAM" id="SSF55174">
    <property type="entry name" value="Alpha-L RNA-binding motif"/>
    <property type="match status" value="1"/>
</dbReference>
<dbReference type="Pfam" id="PF01479">
    <property type="entry name" value="S4"/>
    <property type="match status" value="1"/>
</dbReference>
<dbReference type="GO" id="GO:0000455">
    <property type="term" value="P:enzyme-directed rRNA pseudouridine synthesis"/>
    <property type="evidence" value="ECO:0007669"/>
    <property type="project" value="TreeGrafter"/>
</dbReference>
<evidence type="ECO:0000313" key="6">
    <source>
        <dbReference type="EMBL" id="TGL82839.1"/>
    </source>
</evidence>
<dbReference type="InterPro" id="IPR050188">
    <property type="entry name" value="RluA_PseudoU_synthase"/>
</dbReference>
<dbReference type="CDD" id="cd00165">
    <property type="entry name" value="S4"/>
    <property type="match status" value="1"/>
</dbReference>
<dbReference type="InterPro" id="IPR006145">
    <property type="entry name" value="PsdUridine_synth_RsuA/RluA"/>
</dbReference>
<name>A0A6N4QGQ0_9LEPT</name>
<dbReference type="Pfam" id="PF00849">
    <property type="entry name" value="PseudoU_synth_2"/>
    <property type="match status" value="1"/>
</dbReference>
<dbReference type="SUPFAM" id="SSF55120">
    <property type="entry name" value="Pseudouridine synthase"/>
    <property type="match status" value="1"/>
</dbReference>
<dbReference type="RefSeq" id="WP_135572161.1">
    <property type="nucleotide sequence ID" value="NZ_RQGK01000034.1"/>
</dbReference>
<keyword evidence="3" id="KW-0694">RNA-binding</keyword>
<evidence type="ECO:0000259" key="5">
    <source>
        <dbReference type="SMART" id="SM00363"/>
    </source>
</evidence>
<dbReference type="InterPro" id="IPR020103">
    <property type="entry name" value="PsdUridine_synth_cat_dom_sf"/>
</dbReference>
<dbReference type="GO" id="GO:0003723">
    <property type="term" value="F:RNA binding"/>
    <property type="evidence" value="ECO:0007669"/>
    <property type="project" value="UniProtKB-KW"/>
</dbReference>
<dbReference type="Proteomes" id="UP000297613">
    <property type="component" value="Unassembled WGS sequence"/>
</dbReference>
<dbReference type="Gene3D" id="3.30.2350.10">
    <property type="entry name" value="Pseudouridine synthase"/>
    <property type="match status" value="1"/>
</dbReference>
<dbReference type="InterPro" id="IPR006224">
    <property type="entry name" value="PsdUridine_synth_RluA-like_CS"/>
</dbReference>